<dbReference type="InterPro" id="IPR008928">
    <property type="entry name" value="6-hairpin_glycosidase_sf"/>
</dbReference>
<dbReference type="Pfam" id="PF07470">
    <property type="entry name" value="Glyco_hydro_88"/>
    <property type="match status" value="1"/>
</dbReference>
<dbReference type="InterPro" id="IPR012341">
    <property type="entry name" value="6hp_glycosidase-like_sf"/>
</dbReference>
<dbReference type="Gene3D" id="1.50.10.10">
    <property type="match status" value="1"/>
</dbReference>
<dbReference type="SUPFAM" id="SSF48208">
    <property type="entry name" value="Six-hairpin glycosidases"/>
    <property type="match status" value="1"/>
</dbReference>
<sequence>MAVPDFFSAILLYILIPVDIGYNVSLVVDQARHLSSHSWEYGTAAEALLELYDPNLSIFGPEPFPGGQVPDVDWTKVNALSYVKPFILTNNETLIDGDGAVGDPASLGVSAVMIGQTDKTYFDAASREQNYVVNVAPRAWNDAISQRYNTPELWADFVYMAPPFLAYYAVATANTSLLRLTIQQCGLYRQILQANMTTTTQKNMQGIWEHIIGPNDYQPGLWSTGNGWAAAGMTRVLATTLKWEISASWTPEQQLLTQWIKEIIDGIMEGSATSIEPSSGLLRNYLNATSWFGETSGTALISSVVYRMAILVPDIFGQGSIYITWAEKLRKSIVAHVDANGILSPAINPLSWDDDTPYTTGSPEGQSFGVLLAAAYRDWNYLD</sequence>
<dbReference type="PANTHER" id="PTHR41814:SF1">
    <property type="entry name" value="CELLULASE"/>
    <property type="match status" value="1"/>
</dbReference>
<dbReference type="OrthoDB" id="4138492at2759"/>
<dbReference type="InterPro" id="IPR010905">
    <property type="entry name" value="Glyco_hydro_88"/>
</dbReference>
<name>A0A0C3H1L5_OIDMZ</name>
<protein>
    <recommendedName>
        <fullName evidence="4">Glycoside hydrolase family 105 protein</fullName>
    </recommendedName>
</protein>
<organism evidence="2 3">
    <name type="scientific">Oidiodendron maius (strain Zn)</name>
    <dbReference type="NCBI Taxonomy" id="913774"/>
    <lineage>
        <taxon>Eukaryota</taxon>
        <taxon>Fungi</taxon>
        <taxon>Dikarya</taxon>
        <taxon>Ascomycota</taxon>
        <taxon>Pezizomycotina</taxon>
        <taxon>Leotiomycetes</taxon>
        <taxon>Leotiomycetes incertae sedis</taxon>
        <taxon>Myxotrichaceae</taxon>
        <taxon>Oidiodendron</taxon>
    </lineage>
</organism>
<evidence type="ECO:0000256" key="1">
    <source>
        <dbReference type="ARBA" id="ARBA00022801"/>
    </source>
</evidence>
<dbReference type="AlphaFoldDB" id="A0A0C3H1L5"/>
<dbReference type="Proteomes" id="UP000054321">
    <property type="component" value="Unassembled WGS sequence"/>
</dbReference>
<keyword evidence="3" id="KW-1185">Reference proteome</keyword>
<dbReference type="HOGENOM" id="CLU_037534_2_0_1"/>
<evidence type="ECO:0000313" key="2">
    <source>
        <dbReference type="EMBL" id="KIM97249.1"/>
    </source>
</evidence>
<dbReference type="GO" id="GO:0005975">
    <property type="term" value="P:carbohydrate metabolic process"/>
    <property type="evidence" value="ECO:0007669"/>
    <property type="project" value="InterPro"/>
</dbReference>
<dbReference type="GO" id="GO:0016787">
    <property type="term" value="F:hydrolase activity"/>
    <property type="evidence" value="ECO:0007669"/>
    <property type="project" value="UniProtKB-KW"/>
</dbReference>
<dbReference type="PANTHER" id="PTHR41814">
    <property type="entry name" value="EXPRESSED PROTEIN"/>
    <property type="match status" value="1"/>
</dbReference>
<reference evidence="2 3" key="1">
    <citation type="submission" date="2014-04" db="EMBL/GenBank/DDBJ databases">
        <authorList>
            <consortium name="DOE Joint Genome Institute"/>
            <person name="Kuo A."/>
            <person name="Martino E."/>
            <person name="Perotto S."/>
            <person name="Kohler A."/>
            <person name="Nagy L.G."/>
            <person name="Floudas D."/>
            <person name="Copeland A."/>
            <person name="Barry K.W."/>
            <person name="Cichocki N."/>
            <person name="Veneault-Fourrey C."/>
            <person name="LaButti K."/>
            <person name="Lindquist E.A."/>
            <person name="Lipzen A."/>
            <person name="Lundell T."/>
            <person name="Morin E."/>
            <person name="Murat C."/>
            <person name="Sun H."/>
            <person name="Tunlid A."/>
            <person name="Henrissat B."/>
            <person name="Grigoriev I.V."/>
            <person name="Hibbett D.S."/>
            <person name="Martin F."/>
            <person name="Nordberg H.P."/>
            <person name="Cantor M.N."/>
            <person name="Hua S.X."/>
        </authorList>
    </citation>
    <scope>NUCLEOTIDE SEQUENCE [LARGE SCALE GENOMIC DNA]</scope>
    <source>
        <strain evidence="2 3">Zn</strain>
    </source>
</reference>
<proteinExistence type="predicted"/>
<gene>
    <name evidence="2" type="ORF">OIDMADRAFT_44099</name>
</gene>
<reference evidence="3" key="2">
    <citation type="submission" date="2015-01" db="EMBL/GenBank/DDBJ databases">
        <title>Evolutionary Origins and Diversification of the Mycorrhizal Mutualists.</title>
        <authorList>
            <consortium name="DOE Joint Genome Institute"/>
            <consortium name="Mycorrhizal Genomics Consortium"/>
            <person name="Kohler A."/>
            <person name="Kuo A."/>
            <person name="Nagy L.G."/>
            <person name="Floudas D."/>
            <person name="Copeland A."/>
            <person name="Barry K.W."/>
            <person name="Cichocki N."/>
            <person name="Veneault-Fourrey C."/>
            <person name="LaButti K."/>
            <person name="Lindquist E.A."/>
            <person name="Lipzen A."/>
            <person name="Lundell T."/>
            <person name="Morin E."/>
            <person name="Murat C."/>
            <person name="Riley R."/>
            <person name="Ohm R."/>
            <person name="Sun H."/>
            <person name="Tunlid A."/>
            <person name="Henrissat B."/>
            <person name="Grigoriev I.V."/>
            <person name="Hibbett D.S."/>
            <person name="Martin F."/>
        </authorList>
    </citation>
    <scope>NUCLEOTIDE SEQUENCE [LARGE SCALE GENOMIC DNA]</scope>
    <source>
        <strain evidence="3">Zn</strain>
    </source>
</reference>
<evidence type="ECO:0008006" key="4">
    <source>
        <dbReference type="Google" id="ProtNLM"/>
    </source>
</evidence>
<dbReference type="InParanoid" id="A0A0C3H1L5"/>
<accession>A0A0C3H1L5</accession>
<dbReference type="EMBL" id="KN832882">
    <property type="protein sequence ID" value="KIM97249.1"/>
    <property type="molecule type" value="Genomic_DNA"/>
</dbReference>
<evidence type="ECO:0000313" key="3">
    <source>
        <dbReference type="Proteomes" id="UP000054321"/>
    </source>
</evidence>
<keyword evidence="1" id="KW-0378">Hydrolase</keyword>